<comment type="caution">
    <text evidence="5">The sequence shown here is derived from an EMBL/GenBank/DDBJ whole genome shotgun (WGS) entry which is preliminary data.</text>
</comment>
<keyword evidence="2" id="KW-0472">Membrane</keyword>
<proteinExistence type="inferred from homology"/>
<keyword evidence="2" id="KW-1134">Transmembrane beta strand</keyword>
<comment type="similarity">
    <text evidence="1 2">Belongs to the outer membrane factor (OMF) (TC 1.B.17) family.</text>
</comment>
<dbReference type="RefSeq" id="WP_311364321.1">
    <property type="nucleotide sequence ID" value="NZ_JAVRIC010000006.1"/>
</dbReference>
<keyword evidence="2" id="KW-0564">Palmitate</keyword>
<dbReference type="InterPro" id="IPR003423">
    <property type="entry name" value="OMP_efflux"/>
</dbReference>
<accession>A0ABU2WGC2</accession>
<reference evidence="5 6" key="1">
    <citation type="submission" date="2023-09" db="EMBL/GenBank/DDBJ databases">
        <authorList>
            <person name="Rey-Velasco X."/>
        </authorList>
    </citation>
    <scope>NUCLEOTIDE SEQUENCE [LARGE SCALE GENOMIC DNA]</scope>
    <source>
        <strain evidence="5 6">W345</strain>
    </source>
</reference>
<evidence type="ECO:0000256" key="2">
    <source>
        <dbReference type="RuleBase" id="RU362097"/>
    </source>
</evidence>
<evidence type="ECO:0000256" key="1">
    <source>
        <dbReference type="ARBA" id="ARBA00007613"/>
    </source>
</evidence>
<dbReference type="NCBIfam" id="TIGR01845">
    <property type="entry name" value="outer_NodT"/>
    <property type="match status" value="1"/>
</dbReference>
<dbReference type="EMBL" id="JAVRIC010000006">
    <property type="protein sequence ID" value="MDT0496927.1"/>
    <property type="molecule type" value="Genomic_DNA"/>
</dbReference>
<evidence type="ECO:0000256" key="4">
    <source>
        <dbReference type="SAM" id="MobiDB-lite"/>
    </source>
</evidence>
<evidence type="ECO:0000313" key="6">
    <source>
        <dbReference type="Proteomes" id="UP001254608"/>
    </source>
</evidence>
<protein>
    <submittedName>
        <fullName evidence="5">Efflux transporter outer membrane subunit</fullName>
    </submittedName>
</protein>
<dbReference type="Gene3D" id="1.20.1600.10">
    <property type="entry name" value="Outer membrane efflux proteins (OEP)"/>
    <property type="match status" value="1"/>
</dbReference>
<feature type="signal peptide" evidence="2">
    <location>
        <begin position="1"/>
        <end position="28"/>
    </location>
</feature>
<feature type="chain" id="PRO_5044979284" evidence="2">
    <location>
        <begin position="29"/>
        <end position="501"/>
    </location>
</feature>
<name>A0ABU2WGC2_9GAMM</name>
<sequence length="501" mass="53992">MSPNAPTVSLRRVLAATAIALLAGCSMAPRYERPQAPIAGSYIETETAESGDGAVAAAGDRRASEIPWQQFFGDARLRGLMDIALDNNRDLRQAILNVEAARAQFRIQRADRLPTVNADAQGTRQRVPDGTASSTGATTGGGGIYEQYSVGLGVSAYELDLFGRVRSLRDAALAEYLATEQARRGAQISLIAAVATAYLNERSAAERMDIVLGTLDTRAESLHLAQLRFDAGVGSELELREAQTLHATARAQLAAAKREQAQARNSLTLLIGQPIPEDRLPPPLPLGQQALIADVPAGLPSELIERRPDILAAEQSLRAANASIGAARAAFFPRISLTGSYGTSSSEFDGLFDSGTESWSFMPQITLPIFDAGRNRANLDLARLRENIAVAEYEKAIQTAFREVADGLAARSTLDEELAAQADLLEATQRRMELSELRYRSGVDSSLQRLDAQRALFEAQQSMLQTRLLRLTSLVDLYRALGGGWLADEQTEEAGEVADPS</sequence>
<keyword evidence="6" id="KW-1185">Reference proteome</keyword>
<evidence type="ECO:0000256" key="3">
    <source>
        <dbReference type="SAM" id="Coils"/>
    </source>
</evidence>
<dbReference type="PANTHER" id="PTHR30203">
    <property type="entry name" value="OUTER MEMBRANE CATION EFFLUX PROTEIN"/>
    <property type="match status" value="1"/>
</dbReference>
<comment type="subcellular location">
    <subcellularLocation>
        <location evidence="2">Cell outer membrane</location>
        <topology evidence="2">Lipid-anchor</topology>
    </subcellularLocation>
</comment>
<dbReference type="PANTHER" id="PTHR30203:SF32">
    <property type="entry name" value="CATION EFFLUX SYSTEM PROTEIN CUSC"/>
    <property type="match status" value="1"/>
</dbReference>
<evidence type="ECO:0000313" key="5">
    <source>
        <dbReference type="EMBL" id="MDT0496927.1"/>
    </source>
</evidence>
<keyword evidence="3" id="KW-0175">Coiled coil</keyword>
<dbReference type="SUPFAM" id="SSF56954">
    <property type="entry name" value="Outer membrane efflux proteins (OEP)"/>
    <property type="match status" value="1"/>
</dbReference>
<keyword evidence="2" id="KW-0449">Lipoprotein</keyword>
<keyword evidence="2" id="KW-0732">Signal</keyword>
<dbReference type="Proteomes" id="UP001254608">
    <property type="component" value="Unassembled WGS sequence"/>
</dbReference>
<organism evidence="5 6">
    <name type="scientific">Banduia mediterranea</name>
    <dbReference type="NCBI Taxonomy" id="3075609"/>
    <lineage>
        <taxon>Bacteria</taxon>
        <taxon>Pseudomonadati</taxon>
        <taxon>Pseudomonadota</taxon>
        <taxon>Gammaproteobacteria</taxon>
        <taxon>Nevskiales</taxon>
        <taxon>Algiphilaceae</taxon>
        <taxon>Banduia</taxon>
    </lineage>
</organism>
<dbReference type="Pfam" id="PF02321">
    <property type="entry name" value="OEP"/>
    <property type="match status" value="2"/>
</dbReference>
<feature type="coiled-coil region" evidence="3">
    <location>
        <begin position="239"/>
        <end position="266"/>
    </location>
</feature>
<dbReference type="Gene3D" id="2.20.200.10">
    <property type="entry name" value="Outer membrane efflux proteins (OEP)"/>
    <property type="match status" value="1"/>
</dbReference>
<gene>
    <name evidence="5" type="ORF">RM530_06050</name>
</gene>
<feature type="region of interest" description="Disordered" evidence="4">
    <location>
        <begin position="119"/>
        <end position="138"/>
    </location>
</feature>
<dbReference type="InterPro" id="IPR010131">
    <property type="entry name" value="MdtP/NodT-like"/>
</dbReference>
<keyword evidence="2" id="KW-0812">Transmembrane</keyword>